<evidence type="ECO:0000256" key="8">
    <source>
        <dbReference type="ARBA" id="ARBA00044760"/>
    </source>
</evidence>
<dbReference type="EMBL" id="KY427939">
    <property type="protein sequence ID" value="ARE31900.1"/>
    <property type="molecule type" value="Genomic_DNA"/>
</dbReference>
<dbReference type="InterPro" id="IPR007615">
    <property type="entry name" value="Adenovirus_E4_30/34"/>
</dbReference>
<dbReference type="GO" id="GO:0042025">
    <property type="term" value="C:host cell nucleus"/>
    <property type="evidence" value="ECO:0007669"/>
    <property type="project" value="UniProtKB-SubCell"/>
</dbReference>
<comment type="subcellular location">
    <subcellularLocation>
        <location evidence="2">Host cytoplasm</location>
    </subcellularLocation>
    <subcellularLocation>
        <location evidence="1">Host nucleus</location>
    </subcellularLocation>
</comment>
<keyword evidence="5" id="KW-1048">Host nucleus</keyword>
<evidence type="ECO:0000256" key="2">
    <source>
        <dbReference type="ARBA" id="ARBA00004192"/>
    </source>
</evidence>
<name>A0A240FBH0_9ADEN</name>
<comment type="subunit">
    <text evidence="8">Interacts with E1B-55k.</text>
</comment>
<evidence type="ECO:0000256" key="6">
    <source>
        <dbReference type="ARBA" id="ARBA00023200"/>
    </source>
</evidence>
<comment type="function">
    <text evidence="7">Plays a major role to prevent cellular inhibition of viral genome replication by nuclear bodies. Assembles an SCF-like E3 ubiquitin ligase complex based on the cellular proteins ELOB, ELOC, CUL5 and RBX1, in cooperation with viral E1B-55K. This viral RING-type ligase ubiquitinates cellular substrates prior to proteasomal degradation: p53/TP53, LIG4, MRE11-RAD50-NBS1 (MRN) complex, ITGA3, DAXX and BLM.</text>
</comment>
<keyword evidence="6" id="KW-1035">Host cytoplasm</keyword>
<dbReference type="Proteomes" id="UP000201505">
    <property type="component" value="Segment"/>
</dbReference>
<dbReference type="RefSeq" id="YP_009389509.1">
    <property type="nucleotide sequence ID" value="NC_035207.1"/>
</dbReference>
<keyword evidence="10" id="KW-1185">Reference proteome</keyword>
<evidence type="ECO:0000256" key="7">
    <source>
        <dbReference type="ARBA" id="ARBA00044723"/>
    </source>
</evidence>
<keyword evidence="4" id="KW-0244">Early protein</keyword>
<evidence type="ECO:0000256" key="4">
    <source>
        <dbReference type="ARBA" id="ARBA00022518"/>
    </source>
</evidence>
<dbReference type="Pfam" id="PF04528">
    <property type="entry name" value="Adeno_E4_34"/>
    <property type="match status" value="1"/>
</dbReference>
<reference evidence="9 10" key="1">
    <citation type="journal article" date="2017" name="Arch. Virol.">
        <title>A red squirrel associated adenovirus identified by a combined microarray and deep sequencing approach.</title>
        <authorList>
            <person name="Abendroth B."/>
            <person name="Hoper D."/>
            <person name="Ulrich R.G."/>
            <person name="Larres G."/>
            <person name="Beer M."/>
        </authorList>
    </citation>
    <scope>NUCLEOTIDE SEQUENCE [LARGE SCALE GENOMIC DNA]</scope>
    <source>
        <strain evidence="9 10">DE/2013/Sciurus vulgaris/2013Pa405-00252</strain>
    </source>
</reference>
<evidence type="ECO:0000256" key="3">
    <source>
        <dbReference type="ARBA" id="ARBA00006872"/>
    </source>
</evidence>
<dbReference type="GeneID" id="33350070"/>
<sequence length="249" mass="28767">MADSSCMETTGHIVATVRSVPAIINFILNWELPVPWKRLFAPEEQWITKFLHFCNCPMLVLNRQHKFLGGVERWSLHCHCNKPYGLQCLAAAVMMKRICSFYIRGGGYCNKYLFYRELCNQDCSNALAFIGSVLYKGVHYVYIKASYMLMYIFLRNNVYFGEYTPVCGGHGNYIIIICRNCADHNVQKAQTCASRTRKILQSCYLTIKRKGSWKLLSSNKDEKYRQACLRKFALYGIPVNVLSTKWVSL</sequence>
<evidence type="ECO:0000256" key="5">
    <source>
        <dbReference type="ARBA" id="ARBA00022562"/>
    </source>
</evidence>
<protein>
    <submittedName>
        <fullName evidence="9">34 kDa protein</fullName>
    </submittedName>
</protein>
<dbReference type="KEGG" id="vg:33350070"/>
<evidence type="ECO:0000313" key="10">
    <source>
        <dbReference type="Proteomes" id="UP000201505"/>
    </source>
</evidence>
<evidence type="ECO:0000313" key="9">
    <source>
        <dbReference type="EMBL" id="ARE31900.1"/>
    </source>
</evidence>
<proteinExistence type="inferred from homology"/>
<organism evidence="9 10">
    <name type="scientific">red squirrel adenovirus 1</name>
    <dbReference type="NCBI Taxonomy" id="2773314"/>
    <lineage>
        <taxon>Viruses</taxon>
        <taxon>Varidnaviria</taxon>
        <taxon>Bamfordvirae</taxon>
        <taxon>Preplasmiviricota</taxon>
        <taxon>Polisuviricotina</taxon>
        <taxon>Pharingeaviricetes</taxon>
        <taxon>Rowavirales</taxon>
        <taxon>Adenoviridae</taxon>
        <taxon>Mastadenovirus</taxon>
        <taxon>Mastadenovirus sciuri</taxon>
        <taxon>Squirrel mastadenovirus A</taxon>
    </lineage>
</organism>
<evidence type="ECO:0000256" key="1">
    <source>
        <dbReference type="ARBA" id="ARBA00004147"/>
    </source>
</evidence>
<dbReference type="GO" id="GO:0030430">
    <property type="term" value="C:host cell cytoplasm"/>
    <property type="evidence" value="ECO:0007669"/>
    <property type="project" value="UniProtKB-SubCell"/>
</dbReference>
<accession>A0A240FBH0</accession>
<comment type="similarity">
    <text evidence="3">Belongs to the adenoviridae E4 30 to 34 kDa protein family.</text>
</comment>